<keyword evidence="4" id="KW-0812">Transmembrane</keyword>
<keyword evidence="4" id="KW-0472">Membrane</keyword>
<dbReference type="Proteomes" id="UP000803884">
    <property type="component" value="Unassembled WGS sequence"/>
</dbReference>
<dbReference type="GeneID" id="96002688"/>
<name>A0AB34L335_9PEZI</name>
<dbReference type="GO" id="GO:0016020">
    <property type="term" value="C:membrane"/>
    <property type="evidence" value="ECO:0007669"/>
    <property type="project" value="UniProtKB-SubCell"/>
</dbReference>
<comment type="similarity">
    <text evidence="2">Belongs to the major facilitator superfamily. Monocarboxylate porter (TC 2.A.1.13) family.</text>
</comment>
<keyword evidence="6" id="KW-1185">Reference proteome</keyword>
<dbReference type="InterPro" id="IPR011701">
    <property type="entry name" value="MFS"/>
</dbReference>
<accession>A0AB34L335</accession>
<feature type="transmembrane region" description="Helical" evidence="4">
    <location>
        <begin position="447"/>
        <end position="466"/>
    </location>
</feature>
<evidence type="ECO:0000313" key="5">
    <source>
        <dbReference type="EMBL" id="KAL1590118.1"/>
    </source>
</evidence>
<feature type="transmembrane region" description="Helical" evidence="4">
    <location>
        <begin position="142"/>
        <end position="164"/>
    </location>
</feature>
<keyword evidence="4" id="KW-1133">Transmembrane helix</keyword>
<feature type="transmembrane region" description="Helical" evidence="4">
    <location>
        <begin position="303"/>
        <end position="323"/>
    </location>
</feature>
<feature type="transmembrane region" description="Helical" evidence="4">
    <location>
        <begin position="218"/>
        <end position="239"/>
    </location>
</feature>
<dbReference type="RefSeq" id="XP_069233223.1">
    <property type="nucleotide sequence ID" value="XM_069369850.1"/>
</dbReference>
<feature type="region of interest" description="Disordered" evidence="3">
    <location>
        <begin position="95"/>
        <end position="128"/>
    </location>
</feature>
<organism evidence="5 6">
    <name type="scientific">Cladosporium halotolerans</name>
    <dbReference type="NCBI Taxonomy" id="1052096"/>
    <lineage>
        <taxon>Eukaryota</taxon>
        <taxon>Fungi</taxon>
        <taxon>Dikarya</taxon>
        <taxon>Ascomycota</taxon>
        <taxon>Pezizomycotina</taxon>
        <taxon>Dothideomycetes</taxon>
        <taxon>Dothideomycetidae</taxon>
        <taxon>Cladosporiales</taxon>
        <taxon>Cladosporiaceae</taxon>
        <taxon>Cladosporium</taxon>
    </lineage>
</organism>
<dbReference type="Gene3D" id="1.20.1250.20">
    <property type="entry name" value="MFS general substrate transporter like domains"/>
    <property type="match status" value="2"/>
</dbReference>
<reference evidence="5 6" key="1">
    <citation type="journal article" date="2020" name="Microbiol. Resour. Announc.">
        <title>Draft Genome Sequence of a Cladosporium Species Isolated from the Mesophotic Ascidian Didemnum maculosum.</title>
        <authorList>
            <person name="Gioti A."/>
            <person name="Siaperas R."/>
            <person name="Nikolaivits E."/>
            <person name="Le Goff G."/>
            <person name="Ouazzani J."/>
            <person name="Kotoulas G."/>
            <person name="Topakas E."/>
        </authorList>
    </citation>
    <scope>NUCLEOTIDE SEQUENCE [LARGE SCALE GENOMIC DNA]</scope>
    <source>
        <strain evidence="5 6">TM138-S3</strain>
    </source>
</reference>
<feature type="transmembrane region" description="Helical" evidence="4">
    <location>
        <begin position="417"/>
        <end position="435"/>
    </location>
</feature>
<evidence type="ECO:0000256" key="1">
    <source>
        <dbReference type="ARBA" id="ARBA00004141"/>
    </source>
</evidence>
<feature type="transmembrane region" description="Helical" evidence="4">
    <location>
        <begin position="245"/>
        <end position="265"/>
    </location>
</feature>
<feature type="transmembrane region" description="Helical" evidence="4">
    <location>
        <begin position="184"/>
        <end position="206"/>
    </location>
</feature>
<dbReference type="SUPFAM" id="SSF103473">
    <property type="entry name" value="MFS general substrate transporter"/>
    <property type="match status" value="1"/>
</dbReference>
<feature type="compositionally biased region" description="Polar residues" evidence="3">
    <location>
        <begin position="7"/>
        <end position="29"/>
    </location>
</feature>
<dbReference type="InterPro" id="IPR050327">
    <property type="entry name" value="Proton-linked_MCT"/>
</dbReference>
<proteinExistence type="inferred from homology"/>
<evidence type="ECO:0000256" key="4">
    <source>
        <dbReference type="SAM" id="Phobius"/>
    </source>
</evidence>
<feature type="transmembrane region" description="Helical" evidence="4">
    <location>
        <begin position="343"/>
        <end position="372"/>
    </location>
</feature>
<dbReference type="InterPro" id="IPR036259">
    <property type="entry name" value="MFS_trans_sf"/>
</dbReference>
<evidence type="ECO:0000256" key="2">
    <source>
        <dbReference type="ARBA" id="ARBA00006727"/>
    </source>
</evidence>
<sequence>MDRASRPRSTVYSGDYSTSQTHTLTNSRSLHGFEDIPLEDIVPSQQQPPTARPNIRDSINRFSNRISLTPSEIPYPSFFAPNDYDDEPHKAEKILGLRPANPPPVPPKPAQISPSDTGSTGSLPQVNKTLPPRPVAPLNGRIAWLHALTAVLVVGNCWGVSNAFGLFQAYYTRYYIPGTPPSTVAWIGSTQLALVFGLGVPVGRLVDIGFFKSMFHGGTFLMLLGLFTSSVCEEFWSLWLTQGLITGLGMGMVFCSGILALMSWFDERKMGVAMGLGAAGSCIGGIAYVLLARHFLVEKGFATTMRIIGAVATGTMIPPNLVYRMRDQPHLRPQHKAKPSRSLNWRTFASPAYLFAAAGMFLTFLGVYFGFVYMVSFASEVLHLSDTASTNLLVYMLAANLPGRFVPALISDKCIGPLNTIIPAAFLSSAVVWLWTASSGHPNQASLTVVACFYGFVSAGVQVLYAPTVYTFCLEPGTGAADGEQAQLATDKMGVKAGGIFSCIGIACLIGTPIGGALITWRIEEHGTDQPYLGAQAFAGACLLVGGLFLLMSRVAKVGWAAKRA</sequence>
<dbReference type="PANTHER" id="PTHR11360:SF130">
    <property type="entry name" value="MAJOR FACILITATOR SUPERFAMILY (MFS) PROFILE DOMAIN-CONTAINING PROTEIN-RELATED"/>
    <property type="match status" value="1"/>
</dbReference>
<feature type="region of interest" description="Disordered" evidence="3">
    <location>
        <begin position="1"/>
        <end position="58"/>
    </location>
</feature>
<evidence type="ECO:0000313" key="6">
    <source>
        <dbReference type="Proteomes" id="UP000803884"/>
    </source>
</evidence>
<dbReference type="Pfam" id="PF07690">
    <property type="entry name" value="MFS_1"/>
    <property type="match status" value="1"/>
</dbReference>
<protein>
    <submittedName>
        <fullName evidence="5">Uncharacterized protein</fullName>
    </submittedName>
</protein>
<feature type="transmembrane region" description="Helical" evidence="4">
    <location>
        <begin position="533"/>
        <end position="556"/>
    </location>
</feature>
<feature type="compositionally biased region" description="Polar residues" evidence="3">
    <location>
        <begin position="115"/>
        <end position="128"/>
    </location>
</feature>
<comment type="subcellular location">
    <subcellularLocation>
        <location evidence="1">Membrane</location>
        <topology evidence="1">Multi-pass membrane protein</topology>
    </subcellularLocation>
</comment>
<dbReference type="PANTHER" id="PTHR11360">
    <property type="entry name" value="MONOCARBOXYLATE TRANSPORTER"/>
    <property type="match status" value="1"/>
</dbReference>
<dbReference type="AlphaFoldDB" id="A0AB34L335"/>
<dbReference type="GO" id="GO:0022857">
    <property type="term" value="F:transmembrane transporter activity"/>
    <property type="evidence" value="ECO:0007669"/>
    <property type="project" value="InterPro"/>
</dbReference>
<feature type="transmembrane region" description="Helical" evidence="4">
    <location>
        <begin position="272"/>
        <end position="291"/>
    </location>
</feature>
<gene>
    <name evidence="5" type="ORF">WHR41_01244</name>
</gene>
<dbReference type="EMBL" id="JAAQHG020000003">
    <property type="protein sequence ID" value="KAL1590118.1"/>
    <property type="molecule type" value="Genomic_DNA"/>
</dbReference>
<feature type="compositionally biased region" description="Pro residues" evidence="3">
    <location>
        <begin position="100"/>
        <end position="109"/>
    </location>
</feature>
<comment type="caution">
    <text evidence="5">The sequence shown here is derived from an EMBL/GenBank/DDBJ whole genome shotgun (WGS) entry which is preliminary data.</text>
</comment>
<feature type="transmembrane region" description="Helical" evidence="4">
    <location>
        <begin position="392"/>
        <end position="410"/>
    </location>
</feature>
<evidence type="ECO:0000256" key="3">
    <source>
        <dbReference type="SAM" id="MobiDB-lite"/>
    </source>
</evidence>
<feature type="transmembrane region" description="Helical" evidence="4">
    <location>
        <begin position="500"/>
        <end position="521"/>
    </location>
</feature>